<dbReference type="Proteomes" id="UP000078397">
    <property type="component" value="Unassembled WGS sequence"/>
</dbReference>
<name>A0A179G1C1_METCM</name>
<sequence>MPATHTRSSTGLVLLPRWFLVPMTPGSQSKHSRAKYGEVWSKYRFEHKVSGQPEECHTIRPDLGTLVRSHFHICWRQSSFSSNLMSAQLIETVGRIRLSELISAPAWSIQSQRVGSPLPVASSSFSRRQAVRRYQS</sequence>
<reference evidence="1 2" key="1">
    <citation type="journal article" date="2016" name="PLoS Pathog.">
        <title>Biosynthesis of antibiotic leucinostatins in bio-control fungus Purpureocillium lilacinum and their inhibition on phytophthora revealed by genome mining.</title>
        <authorList>
            <person name="Wang G."/>
            <person name="Liu Z."/>
            <person name="Lin R."/>
            <person name="Li E."/>
            <person name="Mao Z."/>
            <person name="Ling J."/>
            <person name="Yang Y."/>
            <person name="Yin W.B."/>
            <person name="Xie B."/>
        </authorList>
    </citation>
    <scope>NUCLEOTIDE SEQUENCE [LARGE SCALE GENOMIC DNA]</scope>
    <source>
        <strain evidence="1">170</strain>
    </source>
</reference>
<evidence type="ECO:0000313" key="1">
    <source>
        <dbReference type="EMBL" id="OAQ71153.1"/>
    </source>
</evidence>
<evidence type="ECO:0000313" key="2">
    <source>
        <dbReference type="Proteomes" id="UP000078397"/>
    </source>
</evidence>
<organism evidence="1 2">
    <name type="scientific">Pochonia chlamydosporia 170</name>
    <dbReference type="NCBI Taxonomy" id="1380566"/>
    <lineage>
        <taxon>Eukaryota</taxon>
        <taxon>Fungi</taxon>
        <taxon>Dikarya</taxon>
        <taxon>Ascomycota</taxon>
        <taxon>Pezizomycotina</taxon>
        <taxon>Sordariomycetes</taxon>
        <taxon>Hypocreomycetidae</taxon>
        <taxon>Hypocreales</taxon>
        <taxon>Clavicipitaceae</taxon>
        <taxon>Pochonia</taxon>
    </lineage>
</organism>
<dbReference type="EMBL" id="LSBJ02000002">
    <property type="protein sequence ID" value="OAQ71153.1"/>
    <property type="molecule type" value="Genomic_DNA"/>
</dbReference>
<dbReference type="AlphaFoldDB" id="A0A179G1C1"/>
<protein>
    <submittedName>
        <fullName evidence="1">Uncharacterized protein</fullName>
    </submittedName>
</protein>
<dbReference type="KEGG" id="pchm:VFPPC_15663"/>
<keyword evidence="2" id="KW-1185">Reference proteome</keyword>
<proteinExistence type="predicted"/>
<accession>A0A179G1C1</accession>
<comment type="caution">
    <text evidence="1">The sequence shown here is derived from an EMBL/GenBank/DDBJ whole genome shotgun (WGS) entry which is preliminary data.</text>
</comment>
<dbReference type="RefSeq" id="XP_018147690.1">
    <property type="nucleotide sequence ID" value="XM_018293416.1"/>
</dbReference>
<gene>
    <name evidence="1" type="ORF">VFPPC_15663</name>
</gene>
<dbReference type="GeneID" id="28857410"/>